<dbReference type="PANTHER" id="PTHR11014">
    <property type="entry name" value="PEPTIDASE M20 FAMILY MEMBER"/>
    <property type="match status" value="1"/>
</dbReference>
<dbReference type="Pfam" id="PF01546">
    <property type="entry name" value="Peptidase_M20"/>
    <property type="match status" value="1"/>
</dbReference>
<dbReference type="AlphaFoldDB" id="A0A3N0CI64"/>
<dbReference type="Gene3D" id="3.40.630.10">
    <property type="entry name" value="Zn peptidases"/>
    <property type="match status" value="1"/>
</dbReference>
<keyword evidence="3" id="KW-0378">Hydrolase</keyword>
<reference evidence="3 4" key="1">
    <citation type="submission" date="2018-11" db="EMBL/GenBank/DDBJ databases">
        <authorList>
            <person name="Li F."/>
        </authorList>
    </citation>
    <scope>NUCLEOTIDE SEQUENCE [LARGE SCALE GENOMIC DNA]</scope>
    <source>
        <strain evidence="3 4">Gsoil 097</strain>
    </source>
</reference>
<sequence>MSTSPLIDRVLARIDAATPELTELRRDLHANPELSWHEQRTTQLLVKRFDELGLEPVLFGETGLMVDIGSGPGPVVALRADLDALPVPDLTDDPWRSTVEGVAHACGHDVHTAGLLGAGIALAEVAGELPGRVRLIFQPAEEIMPGGALAAIGAGALDGVGRIFGLHCDPGVDVGSLGLREGPLTGAADSLDIRLTGKGGHTSRPHLTEDLTFALGKVITELPAVLSRRLDPRAGVSVVWGLVRAGSAMNVIPAIGRVAGTVRMLDAVAWADAETLVTATIEQLVGPYGVVPEVIYVRGVPPVVNEPFSTALLGRAIESVVGAEGHLSTTQSLGGEDFAWYLQQVPGAMARLGTRTPGGTTYDLHQGDLRVDERAVPIAAKVLAAAAIGAQVTDL</sequence>
<evidence type="ECO:0000259" key="2">
    <source>
        <dbReference type="Pfam" id="PF07687"/>
    </source>
</evidence>
<dbReference type="InterPro" id="IPR036264">
    <property type="entry name" value="Bact_exopeptidase_dim_dom"/>
</dbReference>
<dbReference type="InterPro" id="IPR017439">
    <property type="entry name" value="Amidohydrolase"/>
</dbReference>
<keyword evidence="1" id="KW-0479">Metal-binding</keyword>
<dbReference type="PIRSF" id="PIRSF005962">
    <property type="entry name" value="Pept_M20D_amidohydro"/>
    <property type="match status" value="1"/>
</dbReference>
<proteinExistence type="predicted"/>
<keyword evidence="1" id="KW-0464">Manganese</keyword>
<dbReference type="OrthoDB" id="9777385at2"/>
<evidence type="ECO:0000313" key="3">
    <source>
        <dbReference type="EMBL" id="RNL62971.1"/>
    </source>
</evidence>
<dbReference type="SUPFAM" id="SSF53187">
    <property type="entry name" value="Zn-dependent exopeptidases"/>
    <property type="match status" value="1"/>
</dbReference>
<dbReference type="GO" id="GO:0046872">
    <property type="term" value="F:metal ion binding"/>
    <property type="evidence" value="ECO:0007669"/>
    <property type="project" value="UniProtKB-KW"/>
</dbReference>
<dbReference type="SUPFAM" id="SSF55031">
    <property type="entry name" value="Bacterial exopeptidase dimerisation domain"/>
    <property type="match status" value="1"/>
</dbReference>
<feature type="binding site" evidence="1">
    <location>
        <position position="365"/>
    </location>
    <ligand>
        <name>Mn(2+)</name>
        <dbReference type="ChEBI" id="CHEBI:29035"/>
        <label>2</label>
    </ligand>
</feature>
<dbReference type="PANTHER" id="PTHR11014:SF63">
    <property type="entry name" value="METALLOPEPTIDASE, PUTATIVE (AFU_ORTHOLOGUE AFUA_6G09600)-RELATED"/>
    <property type="match status" value="1"/>
</dbReference>
<feature type="domain" description="Peptidase M20 dimerisation" evidence="2">
    <location>
        <begin position="190"/>
        <end position="285"/>
    </location>
</feature>
<accession>A0A3N0CI64</accession>
<comment type="caution">
    <text evidence="3">The sequence shown here is derived from an EMBL/GenBank/DDBJ whole genome shotgun (WGS) entry which is preliminary data.</text>
</comment>
<dbReference type="GO" id="GO:0016787">
    <property type="term" value="F:hydrolase activity"/>
    <property type="evidence" value="ECO:0007669"/>
    <property type="project" value="UniProtKB-KW"/>
</dbReference>
<evidence type="ECO:0000313" key="4">
    <source>
        <dbReference type="Proteomes" id="UP000267128"/>
    </source>
</evidence>
<dbReference type="RefSeq" id="WP_123228263.1">
    <property type="nucleotide sequence ID" value="NZ_RJSE01000007.1"/>
</dbReference>
<dbReference type="InterPro" id="IPR011650">
    <property type="entry name" value="Peptidase_M20_dimer"/>
</dbReference>
<feature type="binding site" evidence="1">
    <location>
        <position position="108"/>
    </location>
    <ligand>
        <name>Mn(2+)</name>
        <dbReference type="ChEBI" id="CHEBI:29035"/>
        <label>2</label>
    </ligand>
</feature>
<gene>
    <name evidence="3" type="ORF">EFK50_14725</name>
</gene>
<dbReference type="InterPro" id="IPR002933">
    <property type="entry name" value="Peptidase_M20"/>
</dbReference>
<organism evidence="3 4">
    <name type="scientific">Nocardioides marmoriginsengisoli</name>
    <dbReference type="NCBI Taxonomy" id="661483"/>
    <lineage>
        <taxon>Bacteria</taxon>
        <taxon>Bacillati</taxon>
        <taxon>Actinomycetota</taxon>
        <taxon>Actinomycetes</taxon>
        <taxon>Propionibacteriales</taxon>
        <taxon>Nocardioidaceae</taxon>
        <taxon>Nocardioides</taxon>
    </lineage>
</organism>
<keyword evidence="4" id="KW-1185">Reference proteome</keyword>
<protein>
    <submittedName>
        <fullName evidence="3">Amidohydrolase</fullName>
    </submittedName>
</protein>
<feature type="binding site" evidence="1">
    <location>
        <position position="142"/>
    </location>
    <ligand>
        <name>Mn(2+)</name>
        <dbReference type="ChEBI" id="CHEBI:29035"/>
        <label>2</label>
    </ligand>
</feature>
<evidence type="ECO:0000256" key="1">
    <source>
        <dbReference type="PIRSR" id="PIRSR005962-1"/>
    </source>
</evidence>
<dbReference type="Gene3D" id="3.30.70.360">
    <property type="match status" value="1"/>
</dbReference>
<feature type="binding site" evidence="1">
    <location>
        <position position="106"/>
    </location>
    <ligand>
        <name>Mn(2+)</name>
        <dbReference type="ChEBI" id="CHEBI:29035"/>
        <label>2</label>
    </ligand>
</feature>
<dbReference type="EMBL" id="RJSE01000007">
    <property type="protein sequence ID" value="RNL62971.1"/>
    <property type="molecule type" value="Genomic_DNA"/>
</dbReference>
<feature type="binding site" evidence="1">
    <location>
        <position position="167"/>
    </location>
    <ligand>
        <name>Mn(2+)</name>
        <dbReference type="ChEBI" id="CHEBI:29035"/>
        <label>2</label>
    </ligand>
</feature>
<dbReference type="Proteomes" id="UP000267128">
    <property type="component" value="Unassembled WGS sequence"/>
</dbReference>
<comment type="cofactor">
    <cofactor evidence="1">
        <name>Mn(2+)</name>
        <dbReference type="ChEBI" id="CHEBI:29035"/>
    </cofactor>
    <text evidence="1">The Mn(2+) ion enhances activity.</text>
</comment>
<name>A0A3N0CI64_9ACTN</name>
<dbReference type="NCBIfam" id="TIGR01891">
    <property type="entry name" value="amidohydrolases"/>
    <property type="match status" value="1"/>
</dbReference>
<dbReference type="Pfam" id="PF07687">
    <property type="entry name" value="M20_dimer"/>
    <property type="match status" value="1"/>
</dbReference>